<sequence length="90" mass="10643">MATRQSIENMMTEANQCLETAREQLDRANKLGYEVNEEYTEAQLALEELEQQIDKLMDSANHQQKDQLHRLHLQVSQYLNDMILDHQQLK</sequence>
<dbReference type="RefSeq" id="WP_377347419.1">
    <property type="nucleotide sequence ID" value="NZ_JBHLTP010000008.1"/>
</dbReference>
<dbReference type="Pfam" id="PF10732">
    <property type="entry name" value="DUF2524"/>
    <property type="match status" value="1"/>
</dbReference>
<reference evidence="2 3" key="1">
    <citation type="submission" date="2024-09" db="EMBL/GenBank/DDBJ databases">
        <authorList>
            <person name="Sun Q."/>
            <person name="Mori K."/>
        </authorList>
    </citation>
    <scope>NUCLEOTIDE SEQUENCE [LARGE SCALE GENOMIC DNA]</scope>
    <source>
        <strain evidence="2 3">NCAIM B.02529</strain>
    </source>
</reference>
<accession>A0ABV6LNK7</accession>
<evidence type="ECO:0000313" key="2">
    <source>
        <dbReference type="EMBL" id="MFC0523957.1"/>
    </source>
</evidence>
<evidence type="ECO:0000313" key="3">
    <source>
        <dbReference type="Proteomes" id="UP001589836"/>
    </source>
</evidence>
<proteinExistence type="predicted"/>
<feature type="coiled-coil region" evidence="1">
    <location>
        <begin position="4"/>
        <end position="66"/>
    </location>
</feature>
<protein>
    <submittedName>
        <fullName evidence="2">DUF2524 family protein</fullName>
    </submittedName>
</protein>
<dbReference type="InterPro" id="IPR019668">
    <property type="entry name" value="Uncharacterised_YtzC"/>
</dbReference>
<organism evidence="2 3">
    <name type="scientific">Pontibacillus salicampi</name>
    <dbReference type="NCBI Taxonomy" id="1449801"/>
    <lineage>
        <taxon>Bacteria</taxon>
        <taxon>Bacillati</taxon>
        <taxon>Bacillota</taxon>
        <taxon>Bacilli</taxon>
        <taxon>Bacillales</taxon>
        <taxon>Bacillaceae</taxon>
        <taxon>Pontibacillus</taxon>
    </lineage>
</organism>
<keyword evidence="3" id="KW-1185">Reference proteome</keyword>
<evidence type="ECO:0000256" key="1">
    <source>
        <dbReference type="SAM" id="Coils"/>
    </source>
</evidence>
<dbReference type="EMBL" id="JBHLTP010000008">
    <property type="protein sequence ID" value="MFC0523957.1"/>
    <property type="molecule type" value="Genomic_DNA"/>
</dbReference>
<name>A0ABV6LNK7_9BACI</name>
<gene>
    <name evidence="2" type="ORF">ACFFGV_10340</name>
</gene>
<dbReference type="Proteomes" id="UP001589836">
    <property type="component" value="Unassembled WGS sequence"/>
</dbReference>
<keyword evidence="1" id="KW-0175">Coiled coil</keyword>
<comment type="caution">
    <text evidence="2">The sequence shown here is derived from an EMBL/GenBank/DDBJ whole genome shotgun (WGS) entry which is preliminary data.</text>
</comment>